<evidence type="ECO:0000256" key="1">
    <source>
        <dbReference type="ARBA" id="ARBA00008666"/>
    </source>
</evidence>
<evidence type="ECO:0000313" key="3">
    <source>
        <dbReference type="EMBL" id="ETV97469.1"/>
    </source>
</evidence>
<dbReference type="InterPro" id="IPR029417">
    <property type="entry name" value="FAM227"/>
</dbReference>
<dbReference type="PANTHER" id="PTHR33560:SF1">
    <property type="entry name" value="PROTEIN FAM227A"/>
    <property type="match status" value="1"/>
</dbReference>
<proteinExistence type="inferred from homology"/>
<dbReference type="VEuPathDB" id="FungiDB:H310_09398"/>
<evidence type="ECO:0000256" key="2">
    <source>
        <dbReference type="SAM" id="MobiDB-lite"/>
    </source>
</evidence>
<dbReference type="RefSeq" id="XP_008873679.1">
    <property type="nucleotide sequence ID" value="XM_008875457.1"/>
</dbReference>
<dbReference type="EMBL" id="KI913972">
    <property type="protein sequence ID" value="ETV97469.1"/>
    <property type="molecule type" value="Genomic_DNA"/>
</dbReference>
<gene>
    <name evidence="3" type="ORF">H310_09398</name>
</gene>
<name>A0A024TU13_9STRA</name>
<dbReference type="OrthoDB" id="296386at2759"/>
<comment type="similarity">
    <text evidence="1">Belongs to the FAM227 family.</text>
</comment>
<feature type="region of interest" description="Disordered" evidence="2">
    <location>
        <begin position="297"/>
        <end position="325"/>
    </location>
</feature>
<protein>
    <submittedName>
        <fullName evidence="3">Uncharacterized protein</fullName>
    </submittedName>
</protein>
<organism evidence="3">
    <name type="scientific">Aphanomyces invadans</name>
    <dbReference type="NCBI Taxonomy" id="157072"/>
    <lineage>
        <taxon>Eukaryota</taxon>
        <taxon>Sar</taxon>
        <taxon>Stramenopiles</taxon>
        <taxon>Oomycota</taxon>
        <taxon>Saprolegniomycetes</taxon>
        <taxon>Saprolegniales</taxon>
        <taxon>Verrucalvaceae</taxon>
        <taxon>Aphanomyces</taxon>
    </lineage>
</organism>
<sequence>MARRGSVGKTPLQDGLDKSSVASRRFPTVVRTVSAVNTFNSHMKKRIKRRAGWTRKQATLDDVTRHCKAHMDRMGTLPPMSIDIKLDSIEKAVRANVTFKGEWTTFYWNKFFFRSPIVTHMITDLFWWATLIFFNQTDTIAVPPDCYAHVVQAHVQNQVAVHFGKLLTKVLYMTLPTGAADEFLDYFPYCVSRTVYKALQKAYPDFIVQMRHSLPHLMIDTISQWTTGVKAKSASWSTWRVEIQTRKLRHGPKPHVVVREVLDEGTVHEEEILSDDSNDADYLSDDESIAVVEFEADDADGDAPGPPVDVQHSQTSPHPATAPCRSKVSLKFSPSVDKIVRMYKYTGYQGRKLGHTMTVTDGACSAVDHHIQQHERYLQHVEHVSAALRSSRSLGALASTASLVLDTASTDKGPRLATCEFEIKNPVSEARQRRLSEAKMRHHEHELEHVGDAILYRPSAIALGQRLDQQLKMGSHRRRLLHPMKHDELKPHRKDT</sequence>
<dbReference type="AlphaFoldDB" id="A0A024TU13"/>
<dbReference type="PANTHER" id="PTHR33560">
    <property type="entry name" value="PROTEIN FAM227B"/>
    <property type="match status" value="1"/>
</dbReference>
<dbReference type="GeneID" id="20086448"/>
<accession>A0A024TU13</accession>
<reference evidence="3" key="1">
    <citation type="submission" date="2013-12" db="EMBL/GenBank/DDBJ databases">
        <title>The Genome Sequence of Aphanomyces invadans NJM9701.</title>
        <authorList>
            <consortium name="The Broad Institute Genomics Platform"/>
            <person name="Russ C."/>
            <person name="Tyler B."/>
            <person name="van West P."/>
            <person name="Dieguez-Uribeondo J."/>
            <person name="Young S.K."/>
            <person name="Zeng Q."/>
            <person name="Gargeya S."/>
            <person name="Fitzgerald M."/>
            <person name="Abouelleil A."/>
            <person name="Alvarado L."/>
            <person name="Chapman S.B."/>
            <person name="Gainer-Dewar J."/>
            <person name="Goldberg J."/>
            <person name="Griggs A."/>
            <person name="Gujja S."/>
            <person name="Hansen M."/>
            <person name="Howarth C."/>
            <person name="Imamovic A."/>
            <person name="Ireland A."/>
            <person name="Larimer J."/>
            <person name="McCowan C."/>
            <person name="Murphy C."/>
            <person name="Pearson M."/>
            <person name="Poon T.W."/>
            <person name="Priest M."/>
            <person name="Roberts A."/>
            <person name="Saif S."/>
            <person name="Shea T."/>
            <person name="Sykes S."/>
            <person name="Wortman J."/>
            <person name="Nusbaum C."/>
            <person name="Birren B."/>
        </authorList>
    </citation>
    <scope>NUCLEOTIDE SEQUENCE [LARGE SCALE GENOMIC DNA]</scope>
    <source>
        <strain evidence="3">NJM9701</strain>
    </source>
</reference>
<dbReference type="Pfam" id="PF14922">
    <property type="entry name" value="FWWh"/>
    <property type="match status" value="1"/>
</dbReference>